<feature type="compositionally biased region" description="Gly residues" evidence="1">
    <location>
        <begin position="211"/>
        <end position="221"/>
    </location>
</feature>
<reference evidence="2 3" key="1">
    <citation type="submission" date="2016-12" db="EMBL/GenBank/DDBJ databases">
        <title>The draft genome sequence of Actinophytocola sp. 11-183.</title>
        <authorList>
            <person name="Wang W."/>
            <person name="Yuan L."/>
        </authorList>
    </citation>
    <scope>NUCLEOTIDE SEQUENCE [LARGE SCALE GENOMIC DNA]</scope>
    <source>
        <strain evidence="2 3">11-183</strain>
    </source>
</reference>
<protein>
    <submittedName>
        <fullName evidence="2">Uncharacterized protein</fullName>
    </submittedName>
</protein>
<evidence type="ECO:0000313" key="3">
    <source>
        <dbReference type="Proteomes" id="UP000185596"/>
    </source>
</evidence>
<feature type="compositionally biased region" description="Acidic residues" evidence="1">
    <location>
        <begin position="325"/>
        <end position="339"/>
    </location>
</feature>
<dbReference type="EMBL" id="MSIE01000039">
    <property type="protein sequence ID" value="OLF15618.1"/>
    <property type="molecule type" value="Genomic_DNA"/>
</dbReference>
<proteinExistence type="predicted"/>
<dbReference type="AlphaFoldDB" id="A0A1Q8CMN2"/>
<name>A0A1Q8CMN2_9PSEU</name>
<feature type="compositionally biased region" description="Basic and acidic residues" evidence="1">
    <location>
        <begin position="172"/>
        <end position="189"/>
    </location>
</feature>
<evidence type="ECO:0000256" key="1">
    <source>
        <dbReference type="SAM" id="MobiDB-lite"/>
    </source>
</evidence>
<evidence type="ECO:0000313" key="2">
    <source>
        <dbReference type="EMBL" id="OLF15618.1"/>
    </source>
</evidence>
<dbReference type="STRING" id="1912961.BU204_21125"/>
<feature type="compositionally biased region" description="Gly residues" evidence="1">
    <location>
        <begin position="240"/>
        <end position="249"/>
    </location>
</feature>
<dbReference type="OrthoDB" id="3697109at2"/>
<feature type="compositionally biased region" description="Low complexity" evidence="1">
    <location>
        <begin position="29"/>
        <end position="39"/>
    </location>
</feature>
<keyword evidence="3" id="KW-1185">Reference proteome</keyword>
<feature type="region of interest" description="Disordered" evidence="1">
    <location>
        <begin position="163"/>
        <end position="402"/>
    </location>
</feature>
<feature type="compositionally biased region" description="Basic and acidic residues" evidence="1">
    <location>
        <begin position="362"/>
        <end position="371"/>
    </location>
</feature>
<dbReference type="Proteomes" id="UP000185596">
    <property type="component" value="Unassembled WGS sequence"/>
</dbReference>
<comment type="caution">
    <text evidence="2">The sequence shown here is derived from an EMBL/GenBank/DDBJ whole genome shotgun (WGS) entry which is preliminary data.</text>
</comment>
<organism evidence="2 3">
    <name type="scientific">Actinophytocola xanthii</name>
    <dbReference type="NCBI Taxonomy" id="1912961"/>
    <lineage>
        <taxon>Bacteria</taxon>
        <taxon>Bacillati</taxon>
        <taxon>Actinomycetota</taxon>
        <taxon>Actinomycetes</taxon>
        <taxon>Pseudonocardiales</taxon>
        <taxon>Pseudonocardiaceae</taxon>
    </lineage>
</organism>
<dbReference type="RefSeq" id="WP_075127445.1">
    <property type="nucleotide sequence ID" value="NZ_MSIE01000039.1"/>
</dbReference>
<feature type="compositionally biased region" description="Polar residues" evidence="1">
    <location>
        <begin position="313"/>
        <end position="324"/>
    </location>
</feature>
<feature type="region of interest" description="Disordered" evidence="1">
    <location>
        <begin position="1"/>
        <end position="44"/>
    </location>
</feature>
<sequence>MEQEQVGNMAAAEQDVVATGGEAPPPMPVTTATPAPSTPEYGWAVDPDRMRAFVGSVTRARSFLDAVQAKVSRMQGADFTPQLGTSPVGQQLAKKFDDRLNSTSGLRAMLEEAMRRMQTFIASAEAAARSYNEMDETAKAKFDGILPDVGGLLKDVVADLATSGPGGTTKDNPYDDHGTYGDHDHHDDHDEAGDDQGGGPAGGEDKPGSGPPAGGDGQDGAGGKDQDEAGSGQDKPGSGRPAGGDGQDGAGDKDQDEAGSGQDKPDSEPPVDGEGGDQAGGGGQDDADGEDQHEAGVRPDQAGGGRPTGGQGSDQPGSDAQNGEDQGETEPPPADDGDDQTGAIGQDQAEGQNGTGAAPSGDKGDDRDESQRQNQSGHETAGMTPARGTDGPTPTDTRYRSN</sequence>
<accession>A0A1Q8CMN2</accession>
<feature type="compositionally biased region" description="Gly residues" evidence="1">
    <location>
        <begin position="302"/>
        <end position="312"/>
    </location>
</feature>
<gene>
    <name evidence="2" type="ORF">BU204_21125</name>
</gene>